<dbReference type="Proteomes" id="UP000671119">
    <property type="component" value="Unassembled WGS sequence"/>
</dbReference>
<evidence type="ECO:0000313" key="26">
    <source>
        <dbReference type="Proteomes" id="UP000050164"/>
    </source>
</evidence>
<evidence type="ECO:0000313" key="20">
    <source>
        <dbReference type="Proteomes" id="UP000045842"/>
    </source>
</evidence>
<dbReference type="EMBL" id="CSBK01000351">
    <property type="protein sequence ID" value="COX29532.1"/>
    <property type="molecule type" value="Genomic_DNA"/>
</dbReference>
<dbReference type="Proteomes" id="UP000048289">
    <property type="component" value="Unassembled WGS sequence"/>
</dbReference>
<evidence type="ECO:0000313" key="1">
    <source>
        <dbReference type="EMBL" id="CFE38999.1"/>
    </source>
</evidence>
<evidence type="ECO:0000313" key="15">
    <source>
        <dbReference type="EMBL" id="VCU48344.1"/>
    </source>
</evidence>
<evidence type="ECO:0000313" key="16">
    <source>
        <dbReference type="Proteomes" id="UP000038802"/>
    </source>
</evidence>
<reference evidence="12 30" key="9">
    <citation type="submission" date="2021-03" db="EMBL/GenBank/DDBJ databases">
        <title>Whole Genome Sequencing of Mycobacterium tuberculosis clinical isolates from Arunachal Pradesh, India.</title>
        <authorList>
            <person name="Singh S."/>
            <person name="Mudliar S.R."/>
            <person name="Kulsum U."/>
            <person name="Rufai S.B."/>
            <person name="Singh P.K."/>
            <person name="Umpo M."/>
            <person name="Nyori M."/>
        </authorList>
    </citation>
    <scope>NUCLEOTIDE SEQUENCE [LARGE SCALE GENOMIC DNA]</scope>
    <source>
        <strain evidence="12 30">OMICS/BPL/0142/20/SP</strain>
    </source>
</reference>
<evidence type="ECO:0000313" key="21">
    <source>
        <dbReference type="Proteomes" id="UP000046680"/>
    </source>
</evidence>
<name>A0A045J1W8_MYCTX</name>
<evidence type="ECO:0000313" key="8">
    <source>
        <dbReference type="EMBL" id="COW28149.1"/>
    </source>
</evidence>
<dbReference type="Proteomes" id="UP000300237">
    <property type="component" value="Chromosome"/>
</dbReference>
<dbReference type="EMBL" id="LWDQ01000001">
    <property type="protein sequence ID" value="OMH57989.1"/>
    <property type="molecule type" value="Genomic_DNA"/>
</dbReference>
<dbReference type="Proteomes" id="UP000045842">
    <property type="component" value="Unassembled WGS sequence"/>
</dbReference>
<evidence type="ECO:0000313" key="2">
    <source>
        <dbReference type="EMBL" id="CFE48157.1"/>
    </source>
</evidence>
<evidence type="ECO:0000313" key="22">
    <source>
        <dbReference type="Proteomes" id="UP000046947"/>
    </source>
</evidence>
<evidence type="ECO:0000313" key="29">
    <source>
        <dbReference type="Proteomes" id="UP000300237"/>
    </source>
</evidence>
<evidence type="ECO:0000313" key="24">
    <source>
        <dbReference type="Proteomes" id="UP000049023"/>
    </source>
</evidence>
<evidence type="ECO:0000313" key="12">
    <source>
        <dbReference type="EMBL" id="MBP0681756.1"/>
    </source>
</evidence>
<evidence type="ECO:0000313" key="3">
    <source>
        <dbReference type="EMBL" id="CFS11866.1"/>
    </source>
</evidence>
<dbReference type="PATRIC" id="fig|1773.206.peg.3460"/>
<dbReference type="Proteomes" id="UP000038802">
    <property type="component" value="Unassembled WGS sequence"/>
</dbReference>
<dbReference type="AlphaFoldDB" id="A0A045J1W8"/>
<dbReference type="EMBL" id="CFOE01000136">
    <property type="protein sequence ID" value="CFE38999.1"/>
    <property type="molecule type" value="Genomic_DNA"/>
</dbReference>
<evidence type="ECO:0000313" key="13">
    <source>
        <dbReference type="EMBL" id="OMH57989.1"/>
    </source>
</evidence>
<dbReference type="Proteomes" id="UP000046680">
    <property type="component" value="Unassembled WGS sequence"/>
</dbReference>
<evidence type="ECO:0000313" key="9">
    <source>
        <dbReference type="EMBL" id="COW40361.1"/>
    </source>
</evidence>
<dbReference type="Proteomes" id="UP000044938">
    <property type="component" value="Unassembled WGS sequence"/>
</dbReference>
<dbReference type="GeneID" id="45424089"/>
<evidence type="ECO:0000313" key="14">
    <source>
        <dbReference type="EMBL" id="REQ53369.1"/>
    </source>
</evidence>
<evidence type="ECO:0000313" key="25">
    <source>
        <dbReference type="Proteomes" id="UP000050139"/>
    </source>
</evidence>
<evidence type="ECO:0000313" key="27">
    <source>
        <dbReference type="Proteomes" id="UP000189452"/>
    </source>
</evidence>
<dbReference type="EMBL" id="CSAJ01000272">
    <property type="protein sequence ID" value="COW28149.1"/>
    <property type="molecule type" value="Genomic_DNA"/>
</dbReference>
<reference evidence="14" key="7">
    <citation type="submission" date="2018-07" db="EMBL/GenBank/DDBJ databases">
        <authorList>
            <person name="Shah S."/>
            <person name="Brown T."/>
            <person name="Auld S."/>
            <person name="Bratton K."/>
            <person name="Narechania A."/>
            <person name="Mathema B."/>
            <person name="Gandhi N."/>
        </authorList>
    </citation>
    <scope>NUCLEOTIDE SEQUENCE</scope>
    <source>
        <strain evidence="14">32301_S10</strain>
    </source>
</reference>
<reference evidence="11 25" key="1">
    <citation type="submission" date="2015-03" db="EMBL/GenBank/DDBJ databases">
        <authorList>
            <consortium name="Pathogen Informatics"/>
            <person name="Murphy D."/>
        </authorList>
    </citation>
    <scope>NUCLEOTIDE SEQUENCE</scope>
    <source>
        <strain evidence="6 25">0268S</strain>
        <strain evidence="11">N09902308</strain>
    </source>
</reference>
<protein>
    <submittedName>
        <fullName evidence="11 12">DNA-binding protein</fullName>
    </submittedName>
    <submittedName>
        <fullName evidence="13">Ribbon-helix-helix protein, copG family</fullName>
    </submittedName>
</protein>
<evidence type="ECO:0000313" key="10">
    <source>
        <dbReference type="EMBL" id="COW70066.1"/>
    </source>
</evidence>
<dbReference type="EMBL" id="CNFT01001349">
    <property type="protein sequence ID" value="CKT19346.1"/>
    <property type="molecule type" value="Genomic_DNA"/>
</dbReference>
<organism evidence="11 17">
    <name type="scientific">Mycobacterium tuberculosis</name>
    <dbReference type="NCBI Taxonomy" id="1773"/>
    <lineage>
        <taxon>Bacteria</taxon>
        <taxon>Bacillati</taxon>
        <taxon>Actinomycetota</taxon>
        <taxon>Actinomycetes</taxon>
        <taxon>Mycobacteriales</taxon>
        <taxon>Mycobacteriaceae</taxon>
        <taxon>Mycobacterium</taxon>
        <taxon>Mycobacterium tuberculosis complex</taxon>
    </lineage>
</organism>
<evidence type="ECO:0000313" key="6">
    <source>
        <dbReference type="EMBL" id="CLV52859.1"/>
    </source>
</evidence>
<evidence type="ECO:0000313" key="30">
    <source>
        <dbReference type="Proteomes" id="UP000671119"/>
    </source>
</evidence>
<evidence type="ECO:0000313" key="5">
    <source>
        <dbReference type="EMBL" id="CKT19346.1"/>
    </source>
</evidence>
<evidence type="ECO:0000313" key="4">
    <source>
        <dbReference type="EMBL" id="CKR46755.1"/>
    </source>
</evidence>
<evidence type="ECO:0000313" key="7">
    <source>
        <dbReference type="EMBL" id="CNV21942.1"/>
    </source>
</evidence>
<evidence type="ECO:0000313" key="18">
    <source>
        <dbReference type="Proteomes" id="UP000039217"/>
    </source>
</evidence>
<dbReference type="Proteomes" id="UP000189452">
    <property type="component" value="Chromosome"/>
</dbReference>
<reference evidence="16 17" key="3">
    <citation type="submission" date="2015-03" db="EMBL/GenBank/DDBJ databases">
        <authorList>
            <consortium name="Pathogen Informatics"/>
        </authorList>
    </citation>
    <scope>NUCLEOTIDE SEQUENCE [LARGE SCALE GENOMIC DNA]</scope>
    <source>
        <strain evidence="5 26">Bir 185</strain>
        <strain evidence="4 24">Bir 187</strain>
        <strain evidence="3 21">C09601061</strain>
        <strain evidence="7 18">D00501624</strain>
        <strain evidence="9 20">G09801536</strain>
        <strain evidence="1 23">G09901357</strain>
        <strain evidence="2 22">H09601792</strain>
        <strain evidence="16">K00500041</strain>
        <strain evidence="8 19">M09401471</strain>
        <strain evidence="17">N09902308</strain>
    </source>
</reference>
<accession>A0A045J1W8</accession>
<dbReference type="EMBL" id="CSAD01000776">
    <property type="protein sequence ID" value="COW40361.1"/>
    <property type="molecule type" value="Genomic_DNA"/>
</dbReference>
<keyword evidence="11" id="KW-0238">DNA-binding</keyword>
<reference evidence="13 27" key="6">
    <citation type="submission" date="2017-02" db="EMBL/GenBank/DDBJ databases">
        <title>Protein polymorphisms may explain contrasting epidemiological fitness of two variants of a multidrug-resistant Mycobacterium tuberculosis strain.</title>
        <authorList>
            <person name="Bigi M.M."/>
            <person name="Lopez B."/>
            <person name="Blanco F.C."/>
            <person name="Sasiain M.C."/>
            <person name="De La Barrera S."/>
            <person name="Ritacco V."/>
            <person name="Bigi F."/>
            <person name="Soria M.A."/>
        </authorList>
    </citation>
    <scope>NUCLEOTIDE SEQUENCE [LARGE SCALE GENOMIC DNA]</scope>
    <source>
        <strain evidence="13 27">6548</strain>
    </source>
</reference>
<dbReference type="EMBL" id="JAGIZI010000001">
    <property type="protein sequence ID" value="MBP0681756.1"/>
    <property type="molecule type" value="Genomic_DNA"/>
</dbReference>
<evidence type="ECO:0000313" key="11">
    <source>
        <dbReference type="EMBL" id="COX29532.1"/>
    </source>
</evidence>
<dbReference type="Proteomes" id="UP000039217">
    <property type="component" value="Unassembled WGS sequence"/>
</dbReference>
<dbReference type="GO" id="GO:0003677">
    <property type="term" value="F:DNA binding"/>
    <property type="evidence" value="ECO:0007669"/>
    <property type="project" value="UniProtKB-KW"/>
</dbReference>
<evidence type="ECO:0000313" key="23">
    <source>
        <dbReference type="Proteomes" id="UP000048289"/>
    </source>
</evidence>
<dbReference type="Proteomes" id="UP000050164">
    <property type="component" value="Unassembled WGS sequence"/>
</dbReference>
<dbReference type="Proteomes" id="UP000049023">
    <property type="component" value="Unassembled WGS sequence"/>
</dbReference>
<dbReference type="EMBL" id="CSAE01000648">
    <property type="protein sequence ID" value="COW70066.1"/>
    <property type="molecule type" value="Genomic_DNA"/>
</dbReference>
<dbReference type="EMBL" id="COPH01000002">
    <property type="protein sequence ID" value="CLV52859.1"/>
    <property type="molecule type" value="Genomic_DNA"/>
</dbReference>
<reference evidence="14 28" key="5">
    <citation type="journal article" date="2017" name="N. Engl. J. Med.">
        <title>Transmission of Extensively Drug-Resistant Tuberculosis in South Africa.</title>
        <authorList>
            <person name="Shah N.S."/>
            <person name="Auld S.C."/>
            <person name="Brust J.C."/>
            <person name="Mathema B."/>
            <person name="Ismail N."/>
            <person name="Moodley P."/>
            <person name="Mlisana K."/>
            <person name="Allana S."/>
            <person name="Campbell A."/>
            <person name="Mthiyane T."/>
            <person name="Morris N."/>
            <person name="Mpangase P."/>
            <person name="van der Meulen H."/>
            <person name="Omar S.V."/>
            <person name="Brown T.S."/>
            <person name="Narechania A."/>
            <person name="Shaskina E."/>
            <person name="Kapwata T."/>
            <person name="Kreiswirth B."/>
            <person name="Gandhi N.R."/>
        </authorList>
    </citation>
    <scope>NUCLEOTIDE SEQUENCE [LARGE SCALE GENOMIC DNA]</scope>
    <source>
        <strain evidence="14 28">32301_S10</strain>
    </source>
</reference>
<reference evidence="13 27" key="4">
    <citation type="submission" date="2016-04" db="EMBL/GenBank/DDBJ databases">
        <authorList>
            <person name="Bigi M."/>
            <person name="Bigi F."/>
            <person name="Soria M.A."/>
        </authorList>
    </citation>
    <scope>NUCLEOTIDE SEQUENCE [LARGE SCALE GENOMIC DNA]</scope>
    <source>
        <strain evidence="13 27">6548</strain>
    </source>
</reference>
<evidence type="ECO:0000313" key="17">
    <source>
        <dbReference type="Proteomes" id="UP000039021"/>
    </source>
</evidence>
<evidence type="ECO:0000313" key="19">
    <source>
        <dbReference type="Proteomes" id="UP000044938"/>
    </source>
</evidence>
<sequence>MTKKPRNPADYVIGDDVEVSDVDLKQEEVYVDGERLTDERVEQMASESLRLAREREANLIPGGKSLSGGSAHSPAVQVVVSKATHAKLKELARSRKMSVSKLLRPVLDEFVQRETGRILPRR</sequence>
<evidence type="ECO:0000313" key="28">
    <source>
        <dbReference type="Proteomes" id="UP000256381"/>
    </source>
</evidence>
<proteinExistence type="predicted"/>
<dbReference type="EMBL" id="LR027516">
    <property type="protein sequence ID" value="VCU48344.1"/>
    <property type="molecule type" value="Genomic_DNA"/>
</dbReference>
<dbReference type="EMBL" id="CFOH01000111">
    <property type="protein sequence ID" value="CFE48157.1"/>
    <property type="molecule type" value="Genomic_DNA"/>
</dbReference>
<dbReference type="Proteomes" id="UP000256381">
    <property type="component" value="Unassembled WGS sequence"/>
</dbReference>
<reference evidence="15 29" key="8">
    <citation type="submission" date="2018-08" db="EMBL/GenBank/DDBJ databases">
        <authorList>
            <person name="Fokvardsen B D."/>
            <person name="Norman A."/>
        </authorList>
    </citation>
    <scope>NUCLEOTIDE SEQUENCE [LARGE SCALE GENOMIC DNA]</scope>
    <source>
        <strain evidence="15 29">DKC2</strain>
    </source>
</reference>
<dbReference type="EMBL" id="QTBD01000129">
    <property type="protein sequence ID" value="REQ53369.1"/>
    <property type="molecule type" value="Genomic_DNA"/>
</dbReference>
<dbReference type="EMBL" id="CQQC01000563">
    <property type="protein sequence ID" value="CNV21942.1"/>
    <property type="molecule type" value="Genomic_DNA"/>
</dbReference>
<dbReference type="STRING" id="115862.BBG46_00775"/>
<dbReference type="Proteomes" id="UP000046947">
    <property type="component" value="Unassembled WGS sequence"/>
</dbReference>
<dbReference type="RefSeq" id="WP_003400878.1">
    <property type="nucleotide sequence ID" value="NZ_AP017901.1"/>
</dbReference>
<dbReference type="Proteomes" id="UP000050139">
    <property type="component" value="Unassembled WGS sequence"/>
</dbReference>
<gene>
    <name evidence="13" type="ORF">A4S10_00137</name>
    <name evidence="15" type="ORF">DKC2_0144</name>
    <name evidence="14" type="ORF">DSJ38_08195</name>
    <name evidence="3" type="ORF">ERS007657_04108</name>
    <name evidence="7" type="ORF">ERS007661_01846</name>
    <name evidence="9" type="ORF">ERS007679_03801</name>
    <name evidence="1" type="ORF">ERS007681_01370</name>
    <name evidence="2" type="ORF">ERS007688_00990</name>
    <name evidence="10" type="ORF">ERS007703_04073</name>
    <name evidence="8" type="ORF">ERS007720_02228</name>
    <name evidence="11" type="ORF">ERS007739_01024</name>
    <name evidence="5" type="ORF">ERS027659_04075</name>
    <name evidence="4" type="ORF">ERS027661_01389</name>
    <name evidence="6" type="ORF">ERS094118_00397</name>
    <name evidence="12" type="ORF">J8J21_01095</name>
</gene>
<dbReference type="SMR" id="A0A045J1W8"/>
<dbReference type="EMBL" id="CNFU01000228">
    <property type="protein sequence ID" value="CKR46755.1"/>
    <property type="molecule type" value="Genomic_DNA"/>
</dbReference>
<dbReference type="Proteomes" id="UP000039021">
    <property type="component" value="Unassembled WGS sequence"/>
</dbReference>
<dbReference type="EMBL" id="CGCX01002431">
    <property type="protein sequence ID" value="CFS11866.1"/>
    <property type="molecule type" value="Genomic_DNA"/>
</dbReference>
<reference evidence="10" key="2">
    <citation type="submission" date="2015-03" db="EMBL/GenBank/DDBJ databases">
        <authorList>
            <person name="Murphy D."/>
        </authorList>
    </citation>
    <scope>NUCLEOTIDE SEQUENCE [LARGE SCALE GENOMIC DNA]</scope>
    <source>
        <strain evidence="10">K00500041</strain>
    </source>
</reference>